<name>A0A2A9P8N0_OPHUN</name>
<sequence>MVTSGSYGSAMDKEEPAPQIGIRIVIVIENRDGVGRASESRQDISRLGGKRRWMHDIVQRNGGGGWMGFESRGLVRLKKERPVSRTHVGSDETDFFGD</sequence>
<proteinExistence type="predicted"/>
<evidence type="ECO:0000313" key="2">
    <source>
        <dbReference type="Proteomes" id="UP000037136"/>
    </source>
</evidence>
<organism evidence="1 2">
    <name type="scientific">Ophiocordyceps unilateralis</name>
    <name type="common">Zombie-ant fungus</name>
    <name type="synonym">Torrubia unilateralis</name>
    <dbReference type="NCBI Taxonomy" id="268505"/>
    <lineage>
        <taxon>Eukaryota</taxon>
        <taxon>Fungi</taxon>
        <taxon>Dikarya</taxon>
        <taxon>Ascomycota</taxon>
        <taxon>Pezizomycotina</taxon>
        <taxon>Sordariomycetes</taxon>
        <taxon>Hypocreomycetidae</taxon>
        <taxon>Hypocreales</taxon>
        <taxon>Ophiocordycipitaceae</taxon>
        <taxon>Ophiocordyceps</taxon>
    </lineage>
</organism>
<dbReference type="EMBL" id="LAZP02000434">
    <property type="protein sequence ID" value="PFH57253.1"/>
    <property type="molecule type" value="Genomic_DNA"/>
</dbReference>
<keyword evidence="2" id="KW-1185">Reference proteome</keyword>
<dbReference type="Proteomes" id="UP000037136">
    <property type="component" value="Unassembled WGS sequence"/>
</dbReference>
<comment type="caution">
    <text evidence="1">The sequence shown here is derived from an EMBL/GenBank/DDBJ whole genome shotgun (WGS) entry which is preliminary data.</text>
</comment>
<dbReference type="AlphaFoldDB" id="A0A2A9P8N0"/>
<evidence type="ECO:0000313" key="1">
    <source>
        <dbReference type="EMBL" id="PFH57253.1"/>
    </source>
</evidence>
<gene>
    <name evidence="1" type="ORF">XA68_15310</name>
</gene>
<protein>
    <submittedName>
        <fullName evidence="1">Uncharacterized protein</fullName>
    </submittedName>
</protein>
<accession>A0A2A9P8N0</accession>
<reference evidence="1 2" key="1">
    <citation type="journal article" date="2015" name="BMC Genomics">
        <title>Gene expression during zombie ant biting behavior reflects the complexity underlying fungal parasitic behavioral manipulation.</title>
        <authorList>
            <person name="de Bekker C."/>
            <person name="Ohm R.A."/>
            <person name="Loreto R.G."/>
            <person name="Sebastian A."/>
            <person name="Albert I."/>
            <person name="Merrow M."/>
            <person name="Brachmann A."/>
            <person name="Hughes D.P."/>
        </authorList>
    </citation>
    <scope>NUCLEOTIDE SEQUENCE [LARGE SCALE GENOMIC DNA]</scope>
    <source>
        <strain evidence="1 2">SC16a</strain>
    </source>
</reference>
<reference evidence="1 2" key="2">
    <citation type="journal article" date="2017" name="Sci. Rep.">
        <title>Ant-infecting Ophiocordyceps genomes reveal a high diversity of potential behavioral manipulation genes and a possible major role for enterotoxins.</title>
        <authorList>
            <person name="de Bekker C."/>
            <person name="Ohm R.A."/>
            <person name="Evans H.C."/>
            <person name="Brachmann A."/>
            <person name="Hughes D.P."/>
        </authorList>
    </citation>
    <scope>NUCLEOTIDE SEQUENCE [LARGE SCALE GENOMIC DNA]</scope>
    <source>
        <strain evidence="1 2">SC16a</strain>
    </source>
</reference>